<dbReference type="Gene3D" id="3.90.1210.10">
    <property type="entry name" value="Antifreeze-like/N-acetylneuraminic acid synthase C-terminal domain"/>
    <property type="match status" value="1"/>
</dbReference>
<dbReference type="Proteomes" id="UP000677234">
    <property type="component" value="Chromosome"/>
</dbReference>
<name>A0A7T5ELF7_9BACL</name>
<reference evidence="2 4" key="1">
    <citation type="submission" date="2020-12" db="EMBL/GenBank/DDBJ databases">
        <title>strain FJAT-54423T represents a novel species of the genus Brevibacillus.</title>
        <authorList>
            <person name="Tang R."/>
        </authorList>
    </citation>
    <scope>NUCLEOTIDE SEQUENCE [LARGE SCALE GENOMIC DNA]</scope>
    <source>
        <strain evidence="2 4">FJAT-54423</strain>
    </source>
</reference>
<evidence type="ECO:0000313" key="5">
    <source>
        <dbReference type="Proteomes" id="UP000677234"/>
    </source>
</evidence>
<dbReference type="KEGG" id="bcop:JD108_01850"/>
<dbReference type="AlphaFoldDB" id="A0A7T5ELF7"/>
<dbReference type="EMBL" id="CP073708">
    <property type="protein sequence ID" value="QUO41838.1"/>
    <property type="molecule type" value="Genomic_DNA"/>
</dbReference>
<keyword evidence="5" id="KW-1185">Reference proteome</keyword>
<evidence type="ECO:0000313" key="4">
    <source>
        <dbReference type="Proteomes" id="UP000595847"/>
    </source>
</evidence>
<dbReference type="Proteomes" id="UP000595847">
    <property type="component" value="Chromosome"/>
</dbReference>
<gene>
    <name evidence="2" type="primary">cpaB</name>
    <name evidence="2" type="ORF">JD108_01850</name>
    <name evidence="3" type="ORF">KDJ56_01850</name>
</gene>
<dbReference type="Pfam" id="PF16976">
    <property type="entry name" value="RcpC"/>
    <property type="match status" value="1"/>
</dbReference>
<dbReference type="InterPro" id="IPR031571">
    <property type="entry name" value="RcpC_dom"/>
</dbReference>
<dbReference type="EMBL" id="CP066308">
    <property type="protein sequence ID" value="QQE74753.1"/>
    <property type="molecule type" value="Genomic_DNA"/>
</dbReference>
<reference evidence="3" key="2">
    <citation type="submission" date="2021-04" db="EMBL/GenBank/DDBJ databases">
        <title>Brevibacillus composti FJAT-54423, complete genome.</title>
        <authorList>
            <person name="Tang R."/>
        </authorList>
    </citation>
    <scope>NUCLEOTIDE SEQUENCE</scope>
    <source>
        <strain evidence="3">FJAT-54424</strain>
    </source>
</reference>
<sequence>MIAKVGWRIFFILLSAGAIAYSVYEYLDSLRQTTVVMVAAKEIPQHTLITEEMVKPVEVAVDSARLLVHKPSTSKEEVVGGITLQKIEAGKPFELDPQVLVFPEQRHLYLRKDGSVDVTYFIPKEKRLITVALPPASVVDNRLKKGDWVDVIYSAKSEAAGGTVAHMILQQIEVFDIEPVTGKGADRGNTLQHVTLLVSPQEAVKLSLAKNTGNLDLILNPWNGDRERVTPVTNSLLLN</sequence>
<evidence type="ECO:0000313" key="2">
    <source>
        <dbReference type="EMBL" id="QQE74753.1"/>
    </source>
</evidence>
<dbReference type="InterPro" id="IPR017592">
    <property type="entry name" value="Pilus_assmbl_Flp-typ_CpaB"/>
</dbReference>
<evidence type="ECO:0000313" key="3">
    <source>
        <dbReference type="EMBL" id="QUO41838.1"/>
    </source>
</evidence>
<proteinExistence type="predicted"/>
<protein>
    <submittedName>
        <fullName evidence="2">Flp pilus assembly protein CpaB</fullName>
    </submittedName>
</protein>
<organism evidence="2 4">
    <name type="scientific">Brevibacillus composti</name>
    <dbReference type="NCBI Taxonomy" id="2796470"/>
    <lineage>
        <taxon>Bacteria</taxon>
        <taxon>Bacillati</taxon>
        <taxon>Bacillota</taxon>
        <taxon>Bacilli</taxon>
        <taxon>Bacillales</taxon>
        <taxon>Paenibacillaceae</taxon>
        <taxon>Brevibacillus</taxon>
    </lineage>
</organism>
<dbReference type="NCBIfam" id="TIGR03177">
    <property type="entry name" value="pilus_cpaB"/>
    <property type="match status" value="1"/>
</dbReference>
<dbReference type="RefSeq" id="WP_198828323.1">
    <property type="nucleotide sequence ID" value="NZ_CP066308.1"/>
</dbReference>
<evidence type="ECO:0000259" key="1">
    <source>
        <dbReference type="Pfam" id="PF16976"/>
    </source>
</evidence>
<feature type="domain" description="Flp pilus assembly protein RcpC/CpaB" evidence="1">
    <location>
        <begin position="119"/>
        <end position="219"/>
    </location>
</feature>
<dbReference type="CDD" id="cd11614">
    <property type="entry name" value="SAF_CpaB_FlgA_like"/>
    <property type="match status" value="1"/>
</dbReference>
<accession>A0A7T5ELF7</accession>